<protein>
    <submittedName>
        <fullName evidence="2">Uncharacterized protein</fullName>
    </submittedName>
</protein>
<dbReference type="AlphaFoldDB" id="A0A0C3DQ47"/>
<feature type="region of interest" description="Disordered" evidence="1">
    <location>
        <begin position="34"/>
        <end position="71"/>
    </location>
</feature>
<reference evidence="2 3" key="1">
    <citation type="submission" date="2014-04" db="EMBL/GenBank/DDBJ databases">
        <authorList>
            <consortium name="DOE Joint Genome Institute"/>
            <person name="Kuo A."/>
            <person name="Martino E."/>
            <person name="Perotto S."/>
            <person name="Kohler A."/>
            <person name="Nagy L.G."/>
            <person name="Floudas D."/>
            <person name="Copeland A."/>
            <person name="Barry K.W."/>
            <person name="Cichocki N."/>
            <person name="Veneault-Fourrey C."/>
            <person name="LaButti K."/>
            <person name="Lindquist E.A."/>
            <person name="Lipzen A."/>
            <person name="Lundell T."/>
            <person name="Morin E."/>
            <person name="Murat C."/>
            <person name="Sun H."/>
            <person name="Tunlid A."/>
            <person name="Henrissat B."/>
            <person name="Grigoriev I.V."/>
            <person name="Hibbett D.S."/>
            <person name="Martin F."/>
            <person name="Nordberg H.P."/>
            <person name="Cantor M.N."/>
            <person name="Hua S.X."/>
        </authorList>
    </citation>
    <scope>NUCLEOTIDE SEQUENCE [LARGE SCALE GENOMIC DNA]</scope>
    <source>
        <strain evidence="2 3">Zn</strain>
    </source>
</reference>
<dbReference type="Proteomes" id="UP000054321">
    <property type="component" value="Unassembled WGS sequence"/>
</dbReference>
<reference evidence="3" key="2">
    <citation type="submission" date="2015-01" db="EMBL/GenBank/DDBJ databases">
        <title>Evolutionary Origins and Diversification of the Mycorrhizal Mutualists.</title>
        <authorList>
            <consortium name="DOE Joint Genome Institute"/>
            <consortium name="Mycorrhizal Genomics Consortium"/>
            <person name="Kohler A."/>
            <person name="Kuo A."/>
            <person name="Nagy L.G."/>
            <person name="Floudas D."/>
            <person name="Copeland A."/>
            <person name="Barry K.W."/>
            <person name="Cichocki N."/>
            <person name="Veneault-Fourrey C."/>
            <person name="LaButti K."/>
            <person name="Lindquist E.A."/>
            <person name="Lipzen A."/>
            <person name="Lundell T."/>
            <person name="Morin E."/>
            <person name="Murat C."/>
            <person name="Riley R."/>
            <person name="Ohm R."/>
            <person name="Sun H."/>
            <person name="Tunlid A."/>
            <person name="Henrissat B."/>
            <person name="Grigoriev I.V."/>
            <person name="Hibbett D.S."/>
            <person name="Martin F."/>
        </authorList>
    </citation>
    <scope>NUCLEOTIDE SEQUENCE [LARGE SCALE GENOMIC DNA]</scope>
    <source>
        <strain evidence="3">Zn</strain>
    </source>
</reference>
<name>A0A0C3DQ47_OIDMZ</name>
<sequence length="171" mass="19275">MYRSRCSRRHDVFYWRSVDLRQLSQKSTALTAEGLGLQKRHADDPSQIESKNRANGKKVDPRDRPNWEQRSIQRQEPVGRACVAEIAWVLGDCPSAWDPVRLSCASLVSHQAGVRLVDTYDDAATVSRLSCLESSCCWDAVDSGEVTFQPGRGPEMQSRLNASLELPHYEI</sequence>
<organism evidence="2 3">
    <name type="scientific">Oidiodendron maius (strain Zn)</name>
    <dbReference type="NCBI Taxonomy" id="913774"/>
    <lineage>
        <taxon>Eukaryota</taxon>
        <taxon>Fungi</taxon>
        <taxon>Dikarya</taxon>
        <taxon>Ascomycota</taxon>
        <taxon>Pezizomycotina</taxon>
        <taxon>Leotiomycetes</taxon>
        <taxon>Leotiomycetes incertae sedis</taxon>
        <taxon>Myxotrichaceae</taxon>
        <taxon>Oidiodendron</taxon>
    </lineage>
</organism>
<feature type="compositionally biased region" description="Basic and acidic residues" evidence="1">
    <location>
        <begin position="57"/>
        <end position="71"/>
    </location>
</feature>
<gene>
    <name evidence="2" type="ORF">OIDMADRAFT_52090</name>
</gene>
<dbReference type="EMBL" id="KN832873">
    <property type="protein sequence ID" value="KIN04163.1"/>
    <property type="molecule type" value="Genomic_DNA"/>
</dbReference>
<evidence type="ECO:0000256" key="1">
    <source>
        <dbReference type="SAM" id="MobiDB-lite"/>
    </source>
</evidence>
<dbReference type="InParanoid" id="A0A0C3DQ47"/>
<keyword evidence="3" id="KW-1185">Reference proteome</keyword>
<evidence type="ECO:0000313" key="2">
    <source>
        <dbReference type="EMBL" id="KIN04163.1"/>
    </source>
</evidence>
<accession>A0A0C3DQ47</accession>
<proteinExistence type="predicted"/>
<dbReference type="HOGENOM" id="CLU_1563327_0_0_1"/>
<evidence type="ECO:0000313" key="3">
    <source>
        <dbReference type="Proteomes" id="UP000054321"/>
    </source>
</evidence>